<dbReference type="OrthoDB" id="10682260at2759"/>
<dbReference type="Proteomes" id="UP000799444">
    <property type="component" value="Unassembled WGS sequence"/>
</dbReference>
<comment type="caution">
    <text evidence="2">The sequence shown here is derived from an EMBL/GenBank/DDBJ whole genome shotgun (WGS) entry which is preliminary data.</text>
</comment>
<dbReference type="AlphaFoldDB" id="A0A9P4V0Y7"/>
<feature type="region of interest" description="Disordered" evidence="1">
    <location>
        <begin position="1"/>
        <end position="25"/>
    </location>
</feature>
<keyword evidence="3" id="KW-1185">Reference proteome</keyword>
<evidence type="ECO:0000313" key="2">
    <source>
        <dbReference type="EMBL" id="KAF2732523.1"/>
    </source>
</evidence>
<evidence type="ECO:0000313" key="3">
    <source>
        <dbReference type="Proteomes" id="UP000799444"/>
    </source>
</evidence>
<dbReference type="EMBL" id="ML996175">
    <property type="protein sequence ID" value="KAF2732523.1"/>
    <property type="molecule type" value="Genomic_DNA"/>
</dbReference>
<gene>
    <name evidence="2" type="ORF">EJ04DRAFT_525224</name>
</gene>
<feature type="compositionally biased region" description="Polar residues" evidence="1">
    <location>
        <begin position="1"/>
        <end position="20"/>
    </location>
</feature>
<organism evidence="2 3">
    <name type="scientific">Polyplosphaeria fusca</name>
    <dbReference type="NCBI Taxonomy" id="682080"/>
    <lineage>
        <taxon>Eukaryota</taxon>
        <taxon>Fungi</taxon>
        <taxon>Dikarya</taxon>
        <taxon>Ascomycota</taxon>
        <taxon>Pezizomycotina</taxon>
        <taxon>Dothideomycetes</taxon>
        <taxon>Pleosporomycetidae</taxon>
        <taxon>Pleosporales</taxon>
        <taxon>Tetraplosphaeriaceae</taxon>
        <taxon>Polyplosphaeria</taxon>
    </lineage>
</organism>
<accession>A0A9P4V0Y7</accession>
<protein>
    <submittedName>
        <fullName evidence="2">Uncharacterized protein</fullName>
    </submittedName>
</protein>
<evidence type="ECO:0000256" key="1">
    <source>
        <dbReference type="SAM" id="MobiDB-lite"/>
    </source>
</evidence>
<reference evidence="2" key="1">
    <citation type="journal article" date="2020" name="Stud. Mycol.">
        <title>101 Dothideomycetes genomes: a test case for predicting lifestyles and emergence of pathogens.</title>
        <authorList>
            <person name="Haridas S."/>
            <person name="Albert R."/>
            <person name="Binder M."/>
            <person name="Bloem J."/>
            <person name="Labutti K."/>
            <person name="Salamov A."/>
            <person name="Andreopoulos B."/>
            <person name="Baker S."/>
            <person name="Barry K."/>
            <person name="Bills G."/>
            <person name="Bluhm B."/>
            <person name="Cannon C."/>
            <person name="Castanera R."/>
            <person name="Culley D."/>
            <person name="Daum C."/>
            <person name="Ezra D."/>
            <person name="Gonzalez J."/>
            <person name="Henrissat B."/>
            <person name="Kuo A."/>
            <person name="Liang C."/>
            <person name="Lipzen A."/>
            <person name="Lutzoni F."/>
            <person name="Magnuson J."/>
            <person name="Mondo S."/>
            <person name="Nolan M."/>
            <person name="Ohm R."/>
            <person name="Pangilinan J."/>
            <person name="Park H.-J."/>
            <person name="Ramirez L."/>
            <person name="Alfaro M."/>
            <person name="Sun H."/>
            <person name="Tritt A."/>
            <person name="Yoshinaga Y."/>
            <person name="Zwiers L.-H."/>
            <person name="Turgeon B."/>
            <person name="Goodwin S."/>
            <person name="Spatafora J."/>
            <person name="Crous P."/>
            <person name="Grigoriev I."/>
        </authorList>
    </citation>
    <scope>NUCLEOTIDE SEQUENCE</scope>
    <source>
        <strain evidence="2">CBS 125425</strain>
    </source>
</reference>
<proteinExistence type="predicted"/>
<sequence length="217" mass="24418">MLASRSNHTTTATSPRNPSDSVRPLTGFNLDHLITVRGTADEARQPNTIFYVKVTKPWLLHPVTIVGPFFPVSTLLPQIRYTLQTEDMILGTNFKAFQKILLKAHPLISISELRAPLSNGQTMKLQIKIEQNDSIATLVHRLAPGQPKPIYTVWILAPLDFNLHRPPRNGLEAIPVVEADIRSTFTTIKAANLESRASLYACVAENQRQYQCTWRVR</sequence>
<name>A0A9P4V0Y7_9PLEO</name>